<dbReference type="EMBL" id="JAIQUM010000013">
    <property type="protein sequence ID" value="MBZ5750321.1"/>
    <property type="molecule type" value="Genomic_DNA"/>
</dbReference>
<keyword evidence="3" id="KW-1185">Reference proteome</keyword>
<evidence type="ECO:0000313" key="2">
    <source>
        <dbReference type="EMBL" id="MBZ5750321.1"/>
    </source>
</evidence>
<comment type="caution">
    <text evidence="2">The sequence shown here is derived from an EMBL/GenBank/DDBJ whole genome shotgun (WGS) entry which is preliminary data.</text>
</comment>
<dbReference type="Gene3D" id="3.20.80.10">
    <property type="entry name" value="Regulatory factor, effector binding domain"/>
    <property type="match status" value="1"/>
</dbReference>
<dbReference type="Proteomes" id="UP001165287">
    <property type="component" value="Unassembled WGS sequence"/>
</dbReference>
<protein>
    <submittedName>
        <fullName evidence="2">GyrI-like domain-containing protein</fullName>
    </submittedName>
</protein>
<evidence type="ECO:0000313" key="3">
    <source>
        <dbReference type="Proteomes" id="UP001165287"/>
    </source>
</evidence>
<proteinExistence type="predicted"/>
<dbReference type="PIRSF" id="PIRSF031644">
    <property type="entry name" value="UCP031644"/>
    <property type="match status" value="1"/>
</dbReference>
<evidence type="ECO:0000259" key="1">
    <source>
        <dbReference type="Pfam" id="PF06445"/>
    </source>
</evidence>
<gene>
    <name evidence="2" type="ORF">K9V48_08675</name>
</gene>
<organism evidence="2 3">
    <name type="scientific">Metabacillus rhizolycopersici</name>
    <dbReference type="NCBI Taxonomy" id="2875709"/>
    <lineage>
        <taxon>Bacteria</taxon>
        <taxon>Bacillati</taxon>
        <taxon>Bacillota</taxon>
        <taxon>Bacilli</taxon>
        <taxon>Bacillales</taxon>
        <taxon>Bacillaceae</taxon>
        <taxon>Metabacillus</taxon>
    </lineage>
</organism>
<feature type="domain" description="GyrI-like small molecule binding" evidence="1">
    <location>
        <begin position="18"/>
        <end position="198"/>
    </location>
</feature>
<accession>A0ABS7UPU6</accession>
<name>A0ABS7UPU6_9BACI</name>
<dbReference type="Pfam" id="PF06445">
    <property type="entry name" value="GyrI-like"/>
    <property type="match status" value="1"/>
</dbReference>
<dbReference type="InterPro" id="IPR011256">
    <property type="entry name" value="Reg_factor_effector_dom_sf"/>
</dbReference>
<reference evidence="2" key="1">
    <citation type="submission" date="2024-05" db="EMBL/GenBank/DDBJ databases">
        <title>Metabacillus sp. nov., isolated from the rhizosphere soil of tomato plants.</title>
        <authorList>
            <person name="Ma R."/>
        </authorList>
    </citation>
    <scope>NUCLEOTIDE SEQUENCE</scope>
    <source>
        <strain evidence="2">DBTR6</strain>
    </source>
</reference>
<dbReference type="InterPro" id="IPR029442">
    <property type="entry name" value="GyrI-like"/>
</dbReference>
<dbReference type="InterPro" id="IPR008319">
    <property type="entry name" value="GyrI-like_CCH_Lin2189-like"/>
</dbReference>
<dbReference type="SUPFAM" id="SSF55136">
    <property type="entry name" value="Probable bacterial effector-binding domain"/>
    <property type="match status" value="1"/>
</dbReference>
<sequence>MKYEWRKKDKEIYLPKSKPTMIEVPKTKFFTLKGKGNPNSEAFKEHIKTLYTLSYTIRMMPKKGITPEGYFEYTVFPLEGVWDLDEEGRRLENLDKDRLVYKLMIRQPDFVTDELFWQAKSTAAKKVAEDHLNAVQLEKIEEGLCVQCMHVGSYDSEPKTFSLMDEFCDENNLIRIDKRHREIYLNDARKTPSEKLKTVLRYKVLDRE</sequence>
<dbReference type="RefSeq" id="WP_224138371.1">
    <property type="nucleotide sequence ID" value="NZ_JAIQUM010000013.1"/>
</dbReference>